<name>A0AAV7D5Y6_ENGPU</name>
<proteinExistence type="predicted"/>
<organism evidence="1 2">
    <name type="scientific">Engystomops pustulosus</name>
    <name type="common">Tungara frog</name>
    <name type="synonym">Physalaemus pustulosus</name>
    <dbReference type="NCBI Taxonomy" id="76066"/>
    <lineage>
        <taxon>Eukaryota</taxon>
        <taxon>Metazoa</taxon>
        <taxon>Chordata</taxon>
        <taxon>Craniata</taxon>
        <taxon>Vertebrata</taxon>
        <taxon>Euteleostomi</taxon>
        <taxon>Amphibia</taxon>
        <taxon>Batrachia</taxon>
        <taxon>Anura</taxon>
        <taxon>Neobatrachia</taxon>
        <taxon>Hyloidea</taxon>
        <taxon>Leptodactylidae</taxon>
        <taxon>Leiuperinae</taxon>
        <taxon>Engystomops</taxon>
    </lineage>
</organism>
<gene>
    <name evidence="1" type="ORF">GDO81_000250</name>
</gene>
<evidence type="ECO:0000313" key="2">
    <source>
        <dbReference type="Proteomes" id="UP000824782"/>
    </source>
</evidence>
<comment type="caution">
    <text evidence="1">The sequence shown here is derived from an EMBL/GenBank/DDBJ whole genome shotgun (WGS) entry which is preliminary data.</text>
</comment>
<reference evidence="1" key="1">
    <citation type="thesis" date="2020" institute="ProQuest LLC" country="789 East Eisenhower Parkway, Ann Arbor, MI, USA">
        <title>Comparative Genomics and Chromosome Evolution.</title>
        <authorList>
            <person name="Mudd A.B."/>
        </authorList>
    </citation>
    <scope>NUCLEOTIDE SEQUENCE</scope>
    <source>
        <strain evidence="1">237g6f4</strain>
        <tissue evidence="1">Blood</tissue>
    </source>
</reference>
<dbReference type="AlphaFoldDB" id="A0AAV7D5Y6"/>
<accession>A0AAV7D5Y6</accession>
<protein>
    <recommendedName>
        <fullName evidence="3">Secreted protein</fullName>
    </recommendedName>
</protein>
<dbReference type="Proteomes" id="UP000824782">
    <property type="component" value="Unassembled WGS sequence"/>
</dbReference>
<evidence type="ECO:0008006" key="3">
    <source>
        <dbReference type="Google" id="ProtNLM"/>
    </source>
</evidence>
<sequence length="94" mass="10687">MFVVFDTVITIFCIKSMIISIIVSSCNKTLQNILANISKNCSCVLACICFYKAHRKSNNYCTLNTIDNIRVIQGIFPILTKYIKFKWRTIAAPS</sequence>
<evidence type="ECO:0000313" key="1">
    <source>
        <dbReference type="EMBL" id="KAG8591638.1"/>
    </source>
</evidence>
<keyword evidence="2" id="KW-1185">Reference proteome</keyword>
<dbReference type="EMBL" id="WNYA01000001">
    <property type="protein sequence ID" value="KAG8591638.1"/>
    <property type="molecule type" value="Genomic_DNA"/>
</dbReference>